<sequence length="470" mass="52598">MAEEKTENSPSAEGEKKINETNSPTKTEQSDGKDVQIEEKKTEENNESEKVNENDDSKQTSEPKSMRAIILNNFGSLKNVKVFKKPEPSPSQGEVLIKVKICGLNFQDLMVRRGTFDLPSKPPFIMGSECAGEIEMIGEGVTNFKVGDRVVALPDYKGWAELVTVSETAVFKLPENMSYSDAAAITMNYVVAYIMLFDLSYLTPGKSLLVHSAGGGVGQAVVQLAKTVKDVKVFGVCSKSKHEELKSENNIDYLLERGSDYCSEVRKVLPEGVDIVLDCMYGEEYNKCYSLLKPMGRYILYGSNNLFTGETKSFFSVARSWWQVDKISPIKLFDDNKTITGFNLRHLMHQQGGHSFVKNAVDQVFKLWTDGYIKPKIDSTWALENVTDAMQKMHDHKNIGKIVLDLSLEPKIKVAPVNKGKVKDKKNANQDEKQESQTEPEENEKKTEAEPKNDQNEDASDNAVKENESS</sequence>
<comment type="caution">
    <text evidence="5">The sequence shown here is derived from an EMBL/GenBank/DDBJ whole genome shotgun (WGS) entry which is preliminary data.</text>
</comment>
<dbReference type="InterPro" id="IPR020843">
    <property type="entry name" value="ER"/>
</dbReference>
<dbReference type="AlphaFoldDB" id="A0AAV7I610"/>
<evidence type="ECO:0000313" key="6">
    <source>
        <dbReference type="Proteomes" id="UP000826195"/>
    </source>
</evidence>
<evidence type="ECO:0000256" key="2">
    <source>
        <dbReference type="ARBA" id="ARBA00023002"/>
    </source>
</evidence>
<dbReference type="PROSITE" id="PS01162">
    <property type="entry name" value="QOR_ZETA_CRYSTAL"/>
    <property type="match status" value="1"/>
</dbReference>
<name>A0AAV7I610_COTGL</name>
<dbReference type="GO" id="GO:0016491">
    <property type="term" value="F:oxidoreductase activity"/>
    <property type="evidence" value="ECO:0007669"/>
    <property type="project" value="UniProtKB-KW"/>
</dbReference>
<comment type="similarity">
    <text evidence="1">Belongs to the zinc-containing alcohol dehydrogenase family. Quinone oxidoreductase subfamily.</text>
</comment>
<feature type="compositionally biased region" description="Basic and acidic residues" evidence="3">
    <location>
        <begin position="28"/>
        <end position="65"/>
    </location>
</feature>
<accession>A0AAV7I610</accession>
<dbReference type="SUPFAM" id="SSF50129">
    <property type="entry name" value="GroES-like"/>
    <property type="match status" value="1"/>
</dbReference>
<dbReference type="SMART" id="SM00829">
    <property type="entry name" value="PKS_ER"/>
    <property type="match status" value="1"/>
</dbReference>
<reference evidence="5 6" key="1">
    <citation type="journal article" date="2021" name="J. Hered.">
        <title>A chromosome-level genome assembly of the parasitoid wasp, Cotesia glomerata (Hymenoptera: Braconidae).</title>
        <authorList>
            <person name="Pinto B.J."/>
            <person name="Weis J.J."/>
            <person name="Gamble T."/>
            <person name="Ode P.J."/>
            <person name="Paul R."/>
            <person name="Zaspel J.M."/>
        </authorList>
    </citation>
    <scope>NUCLEOTIDE SEQUENCE [LARGE SCALE GENOMIC DNA]</scope>
    <source>
        <strain evidence="5">CgM1</strain>
    </source>
</reference>
<dbReference type="GO" id="GO:0008270">
    <property type="term" value="F:zinc ion binding"/>
    <property type="evidence" value="ECO:0007669"/>
    <property type="project" value="InterPro"/>
</dbReference>
<protein>
    <recommendedName>
        <fullName evidence="4">Enoyl reductase (ER) domain-containing protein</fullName>
    </recommendedName>
</protein>
<evidence type="ECO:0000259" key="4">
    <source>
        <dbReference type="SMART" id="SM00829"/>
    </source>
</evidence>
<keyword evidence="2" id="KW-0560">Oxidoreductase</keyword>
<dbReference type="EMBL" id="JAHXZJ010002237">
    <property type="protein sequence ID" value="KAH0546760.1"/>
    <property type="molecule type" value="Genomic_DNA"/>
</dbReference>
<dbReference type="InterPro" id="IPR002364">
    <property type="entry name" value="Quin_OxRdtase/zeta-crystal_CS"/>
</dbReference>
<feature type="compositionally biased region" description="Basic and acidic residues" evidence="3">
    <location>
        <begin position="425"/>
        <end position="436"/>
    </location>
</feature>
<dbReference type="Pfam" id="PF13602">
    <property type="entry name" value="ADH_zinc_N_2"/>
    <property type="match status" value="1"/>
</dbReference>
<feature type="region of interest" description="Disordered" evidence="3">
    <location>
        <begin position="1"/>
        <end position="65"/>
    </location>
</feature>
<evidence type="ECO:0000256" key="1">
    <source>
        <dbReference type="ARBA" id="ARBA00010371"/>
    </source>
</evidence>
<dbReference type="InterPro" id="IPR011032">
    <property type="entry name" value="GroES-like_sf"/>
</dbReference>
<dbReference type="InterPro" id="IPR052100">
    <property type="entry name" value="SV-ATPase_mito-regulator"/>
</dbReference>
<dbReference type="CDD" id="cd08275">
    <property type="entry name" value="MDR3"/>
    <property type="match status" value="1"/>
</dbReference>
<dbReference type="Gene3D" id="3.90.180.10">
    <property type="entry name" value="Medium-chain alcohol dehydrogenases, catalytic domain"/>
    <property type="match status" value="1"/>
</dbReference>
<dbReference type="Proteomes" id="UP000826195">
    <property type="component" value="Unassembled WGS sequence"/>
</dbReference>
<dbReference type="InterPro" id="IPR036291">
    <property type="entry name" value="NAD(P)-bd_dom_sf"/>
</dbReference>
<dbReference type="SUPFAM" id="SSF51735">
    <property type="entry name" value="NAD(P)-binding Rossmann-fold domains"/>
    <property type="match status" value="1"/>
</dbReference>
<feature type="domain" description="Enoyl reductase (ER)" evidence="4">
    <location>
        <begin position="75"/>
        <end position="404"/>
    </location>
</feature>
<feature type="compositionally biased region" description="Basic and acidic residues" evidence="3">
    <location>
        <begin position="443"/>
        <end position="455"/>
    </location>
</feature>
<dbReference type="Pfam" id="PF08240">
    <property type="entry name" value="ADH_N"/>
    <property type="match status" value="1"/>
</dbReference>
<evidence type="ECO:0000313" key="5">
    <source>
        <dbReference type="EMBL" id="KAH0546760.1"/>
    </source>
</evidence>
<proteinExistence type="inferred from homology"/>
<organism evidence="5 6">
    <name type="scientific">Cotesia glomerata</name>
    <name type="common">Lepidopteran parasitic wasp</name>
    <name type="synonym">Apanteles glomeratus</name>
    <dbReference type="NCBI Taxonomy" id="32391"/>
    <lineage>
        <taxon>Eukaryota</taxon>
        <taxon>Metazoa</taxon>
        <taxon>Ecdysozoa</taxon>
        <taxon>Arthropoda</taxon>
        <taxon>Hexapoda</taxon>
        <taxon>Insecta</taxon>
        <taxon>Pterygota</taxon>
        <taxon>Neoptera</taxon>
        <taxon>Endopterygota</taxon>
        <taxon>Hymenoptera</taxon>
        <taxon>Apocrita</taxon>
        <taxon>Ichneumonoidea</taxon>
        <taxon>Braconidae</taxon>
        <taxon>Microgastrinae</taxon>
        <taxon>Cotesia</taxon>
    </lineage>
</organism>
<feature type="compositionally biased region" description="Basic and acidic residues" evidence="3">
    <location>
        <begin position="1"/>
        <end position="19"/>
    </location>
</feature>
<dbReference type="PANTHER" id="PTHR44054:SF2">
    <property type="entry name" value="SYNAPTIC VESICLE MEMBRANE PROTEIN VAT-1 HOMOLOG-LIKE"/>
    <property type="match status" value="1"/>
</dbReference>
<dbReference type="InterPro" id="IPR013154">
    <property type="entry name" value="ADH-like_N"/>
</dbReference>
<dbReference type="PANTHER" id="PTHR44054">
    <property type="entry name" value="SYNAPTIC VESICLE MEMBRANE PROTEIN VAT-1 HOMOLOG-LIKE"/>
    <property type="match status" value="1"/>
</dbReference>
<gene>
    <name evidence="5" type="ORF">KQX54_014806</name>
</gene>
<feature type="region of interest" description="Disordered" evidence="3">
    <location>
        <begin position="418"/>
        <end position="470"/>
    </location>
</feature>
<dbReference type="Gene3D" id="3.40.50.720">
    <property type="entry name" value="NAD(P)-binding Rossmann-like Domain"/>
    <property type="match status" value="1"/>
</dbReference>
<keyword evidence="6" id="KW-1185">Reference proteome</keyword>
<evidence type="ECO:0000256" key="3">
    <source>
        <dbReference type="SAM" id="MobiDB-lite"/>
    </source>
</evidence>